<dbReference type="AlphaFoldDB" id="Q2SNB8"/>
<organism evidence="1 2">
    <name type="scientific">Hahella chejuensis (strain KCTC 2396)</name>
    <dbReference type="NCBI Taxonomy" id="349521"/>
    <lineage>
        <taxon>Bacteria</taxon>
        <taxon>Pseudomonadati</taxon>
        <taxon>Pseudomonadota</taxon>
        <taxon>Gammaproteobacteria</taxon>
        <taxon>Oceanospirillales</taxon>
        <taxon>Hahellaceae</taxon>
        <taxon>Hahella</taxon>
    </lineage>
</organism>
<dbReference type="KEGG" id="hch:HCH_00969"/>
<dbReference type="EMBL" id="CP000155">
    <property type="protein sequence ID" value="ABC27856.1"/>
    <property type="molecule type" value="Genomic_DNA"/>
</dbReference>
<reference evidence="1 2" key="1">
    <citation type="journal article" date="2005" name="Nucleic Acids Res.">
        <title>Genomic blueprint of Hahella chejuensis, a marine microbe producing an algicidal agent.</title>
        <authorList>
            <person name="Jeong H."/>
            <person name="Yim J.H."/>
            <person name="Lee C."/>
            <person name="Choi S.-H."/>
            <person name="Park Y.K."/>
            <person name="Yoon S.H."/>
            <person name="Hur C.-G."/>
            <person name="Kang H.-Y."/>
            <person name="Kim D."/>
            <person name="Lee H.H."/>
            <person name="Park K.H."/>
            <person name="Park S.-H."/>
            <person name="Park H.-S."/>
            <person name="Lee H.K."/>
            <person name="Oh T.K."/>
            <person name="Kim J.F."/>
        </authorList>
    </citation>
    <scope>NUCLEOTIDE SEQUENCE [LARGE SCALE GENOMIC DNA]</scope>
    <source>
        <strain evidence="1 2">KCTC 2396</strain>
    </source>
</reference>
<protein>
    <submittedName>
        <fullName evidence="1">Uncharacterized protein</fullName>
    </submittedName>
</protein>
<name>Q2SNB8_HAHCH</name>
<sequence>MNRIAGPRSISIGQAAAMGGRSSQVRWRRGCVTVVVAVGSTSVMG</sequence>
<gene>
    <name evidence="1" type="ordered locus">HCH_00969</name>
</gene>
<dbReference type="HOGENOM" id="CLU_3200489_0_0_6"/>
<evidence type="ECO:0000313" key="2">
    <source>
        <dbReference type="Proteomes" id="UP000000238"/>
    </source>
</evidence>
<dbReference type="Proteomes" id="UP000000238">
    <property type="component" value="Chromosome"/>
</dbReference>
<keyword evidence="2" id="KW-1185">Reference proteome</keyword>
<evidence type="ECO:0000313" key="1">
    <source>
        <dbReference type="EMBL" id="ABC27856.1"/>
    </source>
</evidence>
<accession>Q2SNB8</accession>
<proteinExistence type="predicted"/>